<gene>
    <name evidence="1" type="ORF">Pla52n_60840</name>
</gene>
<dbReference type="InterPro" id="IPR029016">
    <property type="entry name" value="GAF-like_dom_sf"/>
</dbReference>
<dbReference type="InterPro" id="IPR050393">
    <property type="entry name" value="MFP_Efflux_Pump"/>
</dbReference>
<proteinExistence type="predicted"/>
<comment type="caution">
    <text evidence="1">The sequence shown here is derived from an EMBL/GenBank/DDBJ whole genome shotgun (WGS) entry which is preliminary data.</text>
</comment>
<dbReference type="SUPFAM" id="SSF55781">
    <property type="entry name" value="GAF domain-like"/>
    <property type="match status" value="2"/>
</dbReference>
<dbReference type="Proteomes" id="UP000320176">
    <property type="component" value="Unassembled WGS sequence"/>
</dbReference>
<reference evidence="1 2" key="1">
    <citation type="submission" date="2019-02" db="EMBL/GenBank/DDBJ databases">
        <title>Deep-cultivation of Planctomycetes and their phenomic and genomic characterization uncovers novel biology.</title>
        <authorList>
            <person name="Wiegand S."/>
            <person name="Jogler M."/>
            <person name="Boedeker C."/>
            <person name="Pinto D."/>
            <person name="Vollmers J."/>
            <person name="Rivas-Marin E."/>
            <person name="Kohn T."/>
            <person name="Peeters S.H."/>
            <person name="Heuer A."/>
            <person name="Rast P."/>
            <person name="Oberbeckmann S."/>
            <person name="Bunk B."/>
            <person name="Jeske O."/>
            <person name="Meyerdierks A."/>
            <person name="Storesund J.E."/>
            <person name="Kallscheuer N."/>
            <person name="Luecker S."/>
            <person name="Lage O.M."/>
            <person name="Pohl T."/>
            <person name="Merkel B.J."/>
            <person name="Hornburger P."/>
            <person name="Mueller R.-W."/>
            <person name="Bruemmer F."/>
            <person name="Labrenz M."/>
            <person name="Spormann A.M."/>
            <person name="Op Den Camp H."/>
            <person name="Overmann J."/>
            <person name="Amann R."/>
            <person name="Jetten M.S.M."/>
            <person name="Mascher T."/>
            <person name="Medema M.H."/>
            <person name="Devos D.P."/>
            <person name="Kaster A.-K."/>
            <person name="Ovreas L."/>
            <person name="Rohde M."/>
            <person name="Galperin M.Y."/>
            <person name="Jogler C."/>
        </authorList>
    </citation>
    <scope>NUCLEOTIDE SEQUENCE [LARGE SCALE GENOMIC DNA]</scope>
    <source>
        <strain evidence="1 2">Pla52n</strain>
    </source>
</reference>
<dbReference type="AlphaFoldDB" id="A0A5C5ZZJ3"/>
<dbReference type="SUPFAM" id="SSF111369">
    <property type="entry name" value="HlyD-like secretion proteins"/>
    <property type="match status" value="1"/>
</dbReference>
<organism evidence="1 2">
    <name type="scientific">Stieleria varia</name>
    <dbReference type="NCBI Taxonomy" id="2528005"/>
    <lineage>
        <taxon>Bacteria</taxon>
        <taxon>Pseudomonadati</taxon>
        <taxon>Planctomycetota</taxon>
        <taxon>Planctomycetia</taxon>
        <taxon>Pirellulales</taxon>
        <taxon>Pirellulaceae</taxon>
        <taxon>Stieleria</taxon>
    </lineage>
</organism>
<keyword evidence="2" id="KW-1185">Reference proteome</keyword>
<sequence>MGRPSARTDTPRPQRDRIGIFVAGQHGNACGISVLSPNSPDQTLPYRKQIANMSVNQQTVEETKAQIRGLVNEIAALAKSGATAEEFYPELLTRVITALAAAGGAIWLLDDDRQLKLQYQINAEPSILSSDSDDATRHKRLIQRVANSGQSLLVPPYSGTTDGDAEGNPTRYLLVLGSLAHDGQKDGLIEVFQRPDTAPETQRGYLRFLEQMCGLAAEWLRSQKLRAYGDRQVLWQQADSFARASHESLDLKETAYIVANEGRRLIGCDRVSVAIKKGGKCKVQAISGQDTIENRSNIVSALNNLATRVVAAGEPLWHDGTTEDLPPQIEEALEDYVDQSYGRNIAVLPLREPQRKLGTEEETGAAGEIDRDNAHRGEVIGALIIEQIETDIPKEIFRARCDLVYEHGTRAIANSRSHTNLFLMPVWRALGRATWVLRARTLPKTIGIAALIALVALGLIFIPKDFNLEAEGTLRPTERRQVFAAVDGEVIEVLVTHNTKVTKGQTLVRLRNRDLEIQIADLLGQRQTTDTELSRVSAQLRNRSFDPSERQAFQNLQGEENELLTQLKVINQKLALQMERDKQLTITSPIDGIVTSWDVEQTLRSRPIMTGQVLLEIANLDEPYYLDLELPEKREGHLDQYIHENPDKKALDVTYILATNPSDDPMTASLDLDTISRRAESHEEHGAVIEMKAQPVQEELLKMDPRPGSKVIAKIKCGRRPSGFVFFHEIYEWCCKFFF</sequence>
<dbReference type="PANTHER" id="PTHR30367">
    <property type="entry name" value="P-HYDROXYBENZOIC ACID EFFLUX PUMP SUBUNIT AAEA-RELATED"/>
    <property type="match status" value="1"/>
</dbReference>
<name>A0A5C5ZZJ3_9BACT</name>
<dbReference type="RefSeq" id="WP_231742680.1">
    <property type="nucleotide sequence ID" value="NZ_CP151726.1"/>
</dbReference>
<evidence type="ECO:0000313" key="2">
    <source>
        <dbReference type="Proteomes" id="UP000320176"/>
    </source>
</evidence>
<dbReference type="PANTHER" id="PTHR30367:SF1">
    <property type="entry name" value="MULTIDRUG RESISTANCE PROTEIN MDTN"/>
    <property type="match status" value="1"/>
</dbReference>
<dbReference type="EMBL" id="SJPN01000010">
    <property type="protein sequence ID" value="TWT92719.1"/>
    <property type="molecule type" value="Genomic_DNA"/>
</dbReference>
<protein>
    <submittedName>
        <fullName evidence="1">HlyD family secretion protein</fullName>
    </submittedName>
</protein>
<dbReference type="Gene3D" id="3.30.450.40">
    <property type="match status" value="2"/>
</dbReference>
<dbReference type="Gene3D" id="1.10.287.470">
    <property type="entry name" value="Helix hairpin bin"/>
    <property type="match status" value="1"/>
</dbReference>
<accession>A0A5C5ZZJ3</accession>
<dbReference type="Gene3D" id="2.40.50.100">
    <property type="match status" value="1"/>
</dbReference>
<evidence type="ECO:0000313" key="1">
    <source>
        <dbReference type="EMBL" id="TWT92719.1"/>
    </source>
</evidence>
<dbReference type="Gene3D" id="2.40.30.170">
    <property type="match status" value="1"/>
</dbReference>